<dbReference type="Pfam" id="PF00535">
    <property type="entry name" value="Glycos_transf_2"/>
    <property type="match status" value="1"/>
</dbReference>
<evidence type="ECO:0000313" key="2">
    <source>
        <dbReference type="EMBL" id="TWX60821.1"/>
    </source>
</evidence>
<protein>
    <submittedName>
        <fullName evidence="3">Glycosyltransferase family 2 protein</fullName>
    </submittedName>
</protein>
<dbReference type="PANTHER" id="PTHR22916">
    <property type="entry name" value="GLYCOSYLTRANSFERASE"/>
    <property type="match status" value="1"/>
</dbReference>
<dbReference type="EMBL" id="VOLR01000008">
    <property type="protein sequence ID" value="TWX60821.1"/>
    <property type="molecule type" value="Genomic_DNA"/>
</dbReference>
<name>A0A5C6QJZ4_9GAMM</name>
<evidence type="ECO:0000259" key="1">
    <source>
        <dbReference type="Pfam" id="PF00535"/>
    </source>
</evidence>
<dbReference type="EMBL" id="VOLQ01000008">
    <property type="protein sequence ID" value="TWX69151.1"/>
    <property type="molecule type" value="Genomic_DNA"/>
</dbReference>
<dbReference type="GO" id="GO:0016758">
    <property type="term" value="F:hexosyltransferase activity"/>
    <property type="evidence" value="ECO:0007669"/>
    <property type="project" value="UniProtKB-ARBA"/>
</dbReference>
<evidence type="ECO:0000313" key="5">
    <source>
        <dbReference type="Proteomes" id="UP000321917"/>
    </source>
</evidence>
<feature type="domain" description="Glycosyltransferase 2-like" evidence="1">
    <location>
        <begin position="7"/>
        <end position="128"/>
    </location>
</feature>
<dbReference type="Gene3D" id="3.90.550.10">
    <property type="entry name" value="Spore Coat Polysaccharide Biosynthesis Protein SpsA, Chain A"/>
    <property type="match status" value="1"/>
</dbReference>
<organism evidence="3 5">
    <name type="scientific">Colwellia hornerae</name>
    <dbReference type="NCBI Taxonomy" id="89402"/>
    <lineage>
        <taxon>Bacteria</taxon>
        <taxon>Pseudomonadati</taxon>
        <taxon>Pseudomonadota</taxon>
        <taxon>Gammaproteobacteria</taxon>
        <taxon>Alteromonadales</taxon>
        <taxon>Colwelliaceae</taxon>
        <taxon>Colwellia</taxon>
    </lineage>
</organism>
<keyword evidence="4" id="KW-1185">Reference proteome</keyword>
<reference evidence="3 5" key="1">
    <citation type="submission" date="2019-07" db="EMBL/GenBank/DDBJ databases">
        <title>Genomes of sea-ice associated Colwellia species.</title>
        <authorList>
            <person name="Bowman J.P."/>
        </authorList>
    </citation>
    <scope>NUCLEOTIDE SEQUENCE [LARGE SCALE GENOMIC DNA]</scope>
    <source>
        <strain evidence="2 4">ACAM 607</strain>
        <strain evidence="3 5">IC036</strain>
    </source>
</reference>
<keyword evidence="3" id="KW-0808">Transferase</keyword>
<gene>
    <name evidence="2" type="ORF">ESZ26_07085</name>
    <name evidence="3" type="ORF">ESZ27_05845</name>
</gene>
<proteinExistence type="predicted"/>
<dbReference type="AlphaFoldDB" id="A0A5C6QJZ4"/>
<dbReference type="Proteomes" id="UP000321917">
    <property type="component" value="Unassembled WGS sequence"/>
</dbReference>
<dbReference type="InterPro" id="IPR001173">
    <property type="entry name" value="Glyco_trans_2-like"/>
</dbReference>
<dbReference type="OrthoDB" id="9802649at2"/>
<evidence type="ECO:0000313" key="4">
    <source>
        <dbReference type="Proteomes" id="UP000321525"/>
    </source>
</evidence>
<dbReference type="SUPFAM" id="SSF53448">
    <property type="entry name" value="Nucleotide-diphospho-sugar transferases"/>
    <property type="match status" value="1"/>
</dbReference>
<comment type="caution">
    <text evidence="3">The sequence shown here is derived from an EMBL/GenBank/DDBJ whole genome shotgun (WGS) entry which is preliminary data.</text>
</comment>
<dbReference type="InterPro" id="IPR029044">
    <property type="entry name" value="Nucleotide-diphossugar_trans"/>
</dbReference>
<accession>A0A5C6QJZ4</accession>
<sequence>MDKPLVTIITPSYKSKRFISSTIQSVLNQSLVDFEMLIVDDSSPDGSADFIESLLPDNRFKLIRLNDNVGAAEARNVALNIAKGRFIAFLDSDDLWVENKLELQIDFMMNNNIAFSYSSYQPISENGELAGNIISVPAVITRSDYLKNTIIGCLTVMIDKDKVSTFKMPNLRSSHDMALWLDIMRVNSINAYGINDVLGYYRIVSSSNTAQKSKAAKDVWSVYRDYLKLNIISSTYYFIWYAFNAIKKRL</sequence>
<dbReference type="PANTHER" id="PTHR22916:SF3">
    <property type="entry name" value="UDP-GLCNAC:BETAGAL BETA-1,3-N-ACETYLGLUCOSAMINYLTRANSFERASE-LIKE PROTEIN 1"/>
    <property type="match status" value="1"/>
</dbReference>
<dbReference type="RefSeq" id="WP_146799050.1">
    <property type="nucleotide sequence ID" value="NZ_VOLP01000009.1"/>
</dbReference>
<dbReference type="Proteomes" id="UP000321525">
    <property type="component" value="Unassembled WGS sequence"/>
</dbReference>
<evidence type="ECO:0000313" key="3">
    <source>
        <dbReference type="EMBL" id="TWX69151.1"/>
    </source>
</evidence>